<protein>
    <recommendedName>
        <fullName evidence="3">Carbonic anhydrase</fullName>
    </recommendedName>
</protein>
<dbReference type="InterPro" id="IPR001451">
    <property type="entry name" value="Hexapep"/>
</dbReference>
<dbReference type="Pfam" id="PF14602">
    <property type="entry name" value="Hexapep_2"/>
    <property type="match status" value="2"/>
</dbReference>
<name>A0AA37TNE1_9HYPH</name>
<dbReference type="PANTHER" id="PTHR13061">
    <property type="entry name" value="DYNACTIN SUBUNIT P25"/>
    <property type="match status" value="1"/>
</dbReference>
<dbReference type="InterPro" id="IPR047324">
    <property type="entry name" value="LbH_gamma_CA-like"/>
</dbReference>
<evidence type="ECO:0000313" key="1">
    <source>
        <dbReference type="EMBL" id="GLS74179.1"/>
    </source>
</evidence>
<accession>A0AA37TNE1</accession>
<dbReference type="Gene3D" id="2.160.10.10">
    <property type="entry name" value="Hexapeptide repeat proteins"/>
    <property type="match status" value="2"/>
</dbReference>
<gene>
    <name evidence="1" type="ORF">GCM10007890_61940</name>
</gene>
<dbReference type="AlphaFoldDB" id="A0AA37TNE1"/>
<reference evidence="2" key="1">
    <citation type="journal article" date="2019" name="Int. J. Syst. Evol. Microbiol.">
        <title>The Global Catalogue of Microorganisms (GCM) 10K type strain sequencing project: providing services to taxonomists for standard genome sequencing and annotation.</title>
        <authorList>
            <consortium name="The Broad Institute Genomics Platform"/>
            <consortium name="The Broad Institute Genome Sequencing Center for Infectious Disease"/>
            <person name="Wu L."/>
            <person name="Ma J."/>
        </authorList>
    </citation>
    <scope>NUCLEOTIDE SEQUENCE [LARGE SCALE GENOMIC DNA]</scope>
    <source>
        <strain evidence="2">NBRC 103632</strain>
    </source>
</reference>
<evidence type="ECO:0008006" key="3">
    <source>
        <dbReference type="Google" id="ProtNLM"/>
    </source>
</evidence>
<evidence type="ECO:0000313" key="2">
    <source>
        <dbReference type="Proteomes" id="UP001157440"/>
    </source>
</evidence>
<dbReference type="Proteomes" id="UP001157440">
    <property type="component" value="Unassembled WGS sequence"/>
</dbReference>
<dbReference type="SUPFAM" id="SSF51161">
    <property type="entry name" value="Trimeric LpxA-like enzymes"/>
    <property type="match status" value="2"/>
</dbReference>
<sequence length="350" mass="36818">MIRPAVEKDIRVTPDLILPYDGVQPDFASRPVWCGRGSTVIGAARIGAQAWIGDEAVIRADGQSVVLGDRFWLGHRSTVHIATFAQGTQVGDRVTVGRNSVVHACTVGSDVVIEDDVVILDGAMIGDGTVIEAGSTVFPRANLAGGHAYAGSPARQSRPVGPDEVAERAERLRERMGDGPTLPAGEAPEIEASVFVARTAHLRGRVSLGAGTSVLFCCDLNAEVGPIVVGADTNIQDNTVIRTRGEGVVIGRDTTIAHNVRMADCRIGARSLIGIGASITSGTLIADDVMLAAGATTDPGQILEAGYLWGGRPARILAPLDAEKRAMMIRIVEGYCQHGREYRAAQEALT</sequence>
<organism evidence="1 2">
    <name type="scientific">Methylobacterium tardum</name>
    <dbReference type="NCBI Taxonomy" id="374432"/>
    <lineage>
        <taxon>Bacteria</taxon>
        <taxon>Pseudomonadati</taxon>
        <taxon>Pseudomonadota</taxon>
        <taxon>Alphaproteobacteria</taxon>
        <taxon>Hyphomicrobiales</taxon>
        <taxon>Methylobacteriaceae</taxon>
        <taxon>Methylobacterium</taxon>
    </lineage>
</organism>
<dbReference type="EMBL" id="BSPL01000033">
    <property type="protein sequence ID" value="GLS74179.1"/>
    <property type="molecule type" value="Genomic_DNA"/>
</dbReference>
<dbReference type="CDD" id="cd04645">
    <property type="entry name" value="LbH_gamma_CA_like"/>
    <property type="match status" value="2"/>
</dbReference>
<dbReference type="PANTHER" id="PTHR13061:SF56">
    <property type="entry name" value="PROTEIN YRDA"/>
    <property type="match status" value="1"/>
</dbReference>
<comment type="caution">
    <text evidence="1">The sequence shown here is derived from an EMBL/GenBank/DDBJ whole genome shotgun (WGS) entry which is preliminary data.</text>
</comment>
<dbReference type="InterPro" id="IPR011004">
    <property type="entry name" value="Trimer_LpxA-like_sf"/>
</dbReference>
<proteinExistence type="predicted"/>
<keyword evidence="2" id="KW-1185">Reference proteome</keyword>
<dbReference type="InterPro" id="IPR050484">
    <property type="entry name" value="Transf_Hexapept/Carb_Anhydrase"/>
</dbReference>
<dbReference type="Pfam" id="PF00132">
    <property type="entry name" value="Hexapep"/>
    <property type="match status" value="1"/>
</dbReference>